<dbReference type="Gene3D" id="1.10.150.240">
    <property type="entry name" value="Putative phosphatase, domain 2"/>
    <property type="match status" value="1"/>
</dbReference>
<evidence type="ECO:0000313" key="6">
    <source>
        <dbReference type="Proteomes" id="UP000290767"/>
    </source>
</evidence>
<dbReference type="InterPro" id="IPR023198">
    <property type="entry name" value="PGP-like_dom2"/>
</dbReference>
<dbReference type="InterPro" id="IPR041492">
    <property type="entry name" value="HAD_2"/>
</dbReference>
<dbReference type="AlphaFoldDB" id="A0A4Q1U286"/>
<evidence type="ECO:0000256" key="1">
    <source>
        <dbReference type="ARBA" id="ARBA00000830"/>
    </source>
</evidence>
<dbReference type="PANTHER" id="PTHR43434">
    <property type="entry name" value="PHOSPHOGLYCOLATE PHOSPHATASE"/>
    <property type="match status" value="1"/>
</dbReference>
<dbReference type="GO" id="GO:0008967">
    <property type="term" value="F:phosphoglycolate phosphatase activity"/>
    <property type="evidence" value="ECO:0007669"/>
    <property type="project" value="UniProtKB-EC"/>
</dbReference>
<dbReference type="Pfam" id="PF13419">
    <property type="entry name" value="HAD_2"/>
    <property type="match status" value="1"/>
</dbReference>
<dbReference type="EC" id="3.1.3.18" evidence="4"/>
<protein>
    <recommendedName>
        <fullName evidence="4">phosphoglycolate phosphatase</fullName>
        <ecNumber evidence="4">3.1.3.18</ecNumber>
    </recommendedName>
</protein>
<dbReference type="InterPro" id="IPR050155">
    <property type="entry name" value="HAD-like_hydrolase_sf"/>
</dbReference>
<dbReference type="RefSeq" id="WP_129419170.1">
    <property type="nucleotide sequence ID" value="NZ_MZMU01000010.1"/>
</dbReference>
<dbReference type="PANTHER" id="PTHR43434:SF1">
    <property type="entry name" value="PHOSPHOGLYCOLATE PHOSPHATASE"/>
    <property type="match status" value="1"/>
</dbReference>
<comment type="catalytic activity">
    <reaction evidence="1">
        <text>2-phosphoglycolate + H2O = glycolate + phosphate</text>
        <dbReference type="Rhea" id="RHEA:14369"/>
        <dbReference type="ChEBI" id="CHEBI:15377"/>
        <dbReference type="ChEBI" id="CHEBI:29805"/>
        <dbReference type="ChEBI" id="CHEBI:43474"/>
        <dbReference type="ChEBI" id="CHEBI:58033"/>
        <dbReference type="EC" id="3.1.3.18"/>
    </reaction>
</comment>
<dbReference type="Proteomes" id="UP000290767">
    <property type="component" value="Unassembled WGS sequence"/>
</dbReference>
<dbReference type="GO" id="GO:0006281">
    <property type="term" value="P:DNA repair"/>
    <property type="evidence" value="ECO:0007669"/>
    <property type="project" value="TreeGrafter"/>
</dbReference>
<comment type="pathway">
    <text evidence="2">Organic acid metabolism; glycolate biosynthesis; glycolate from 2-phosphoglycolate: step 1/1.</text>
</comment>
<dbReference type="SUPFAM" id="SSF56784">
    <property type="entry name" value="HAD-like"/>
    <property type="match status" value="1"/>
</dbReference>
<dbReference type="InterPro" id="IPR036412">
    <property type="entry name" value="HAD-like_sf"/>
</dbReference>
<evidence type="ECO:0000313" key="5">
    <source>
        <dbReference type="EMBL" id="RXT25181.1"/>
    </source>
</evidence>
<organism evidence="5 6">
    <name type="scientific">Rhizobium leguminosarum</name>
    <dbReference type="NCBI Taxonomy" id="384"/>
    <lineage>
        <taxon>Bacteria</taxon>
        <taxon>Pseudomonadati</taxon>
        <taxon>Pseudomonadota</taxon>
        <taxon>Alphaproteobacteria</taxon>
        <taxon>Hyphomicrobiales</taxon>
        <taxon>Rhizobiaceae</taxon>
        <taxon>Rhizobium/Agrobacterium group</taxon>
        <taxon>Rhizobium</taxon>
    </lineage>
</organism>
<gene>
    <name evidence="5" type="ORF">B5P46_13840</name>
</gene>
<name>A0A4Q1U286_RHILE</name>
<accession>A0A4Q1U286</accession>
<sequence>MRHYRHVVWDWNGTLLDDFEITARITIEALAELGAPDVTIEEVRHHYCRPLSRYFSTLLGREATAADLHHLGSRYDHRYGALMHQLPLAADAVAALEIVAGAASQSLLSMAPQEQLNRLVDNHGLRPRFTLIEGFTGIGHPTKHESLGRHCRTLRLERHDTCLIGDTIDDYEAARSLGFAVILVATGMQSRARLESTGAPVVNSLREAAALFLSSRDTTKS</sequence>
<evidence type="ECO:0000256" key="3">
    <source>
        <dbReference type="ARBA" id="ARBA00006171"/>
    </source>
</evidence>
<evidence type="ECO:0000256" key="4">
    <source>
        <dbReference type="ARBA" id="ARBA00013078"/>
    </source>
</evidence>
<comment type="caution">
    <text evidence="5">The sequence shown here is derived from an EMBL/GenBank/DDBJ whole genome shotgun (WGS) entry which is preliminary data.</text>
</comment>
<proteinExistence type="inferred from homology"/>
<evidence type="ECO:0000256" key="2">
    <source>
        <dbReference type="ARBA" id="ARBA00004818"/>
    </source>
</evidence>
<dbReference type="GO" id="GO:0005829">
    <property type="term" value="C:cytosol"/>
    <property type="evidence" value="ECO:0007669"/>
    <property type="project" value="TreeGrafter"/>
</dbReference>
<comment type="similarity">
    <text evidence="3">Belongs to the HAD-like hydrolase superfamily. CbbY/CbbZ/Gph/YieH family.</text>
</comment>
<dbReference type="Gene3D" id="3.40.50.1000">
    <property type="entry name" value="HAD superfamily/HAD-like"/>
    <property type="match status" value="1"/>
</dbReference>
<dbReference type="InterPro" id="IPR023214">
    <property type="entry name" value="HAD_sf"/>
</dbReference>
<reference evidence="5 6" key="1">
    <citation type="submission" date="2017-03" db="EMBL/GenBank/DDBJ databases">
        <authorList>
            <person name="Safronova V.I."/>
            <person name="Sazanova A.L."/>
            <person name="Chirak E.R."/>
        </authorList>
    </citation>
    <scope>NUCLEOTIDE SEQUENCE [LARGE SCALE GENOMIC DNA]</scope>
    <source>
        <strain evidence="5 6">Tri-43</strain>
    </source>
</reference>
<dbReference type="EMBL" id="MZMU01000010">
    <property type="protein sequence ID" value="RXT25181.1"/>
    <property type="molecule type" value="Genomic_DNA"/>
</dbReference>